<dbReference type="Proteomes" id="UP000071778">
    <property type="component" value="Chromosome"/>
</dbReference>
<name>A0A127QM16_9BURK</name>
<dbReference type="AlphaFoldDB" id="A0A127QM16"/>
<feature type="transmembrane region" description="Helical" evidence="1">
    <location>
        <begin position="20"/>
        <end position="45"/>
    </location>
</feature>
<reference evidence="2 3" key="1">
    <citation type="submission" date="2015-11" db="EMBL/GenBank/DDBJ databases">
        <title>Exploring the genomic traits of fungus-feeding bacterial genus Collimonas.</title>
        <authorList>
            <person name="Song C."/>
            <person name="Schmidt R."/>
            <person name="de Jager V."/>
            <person name="Krzyzanowska D."/>
            <person name="Jongedijk E."/>
            <person name="Cankar K."/>
            <person name="Beekwilder J."/>
            <person name="van Veen A."/>
            <person name="de Boer W."/>
            <person name="van Veen J.A."/>
            <person name="Garbeva P."/>
        </authorList>
    </citation>
    <scope>NUCLEOTIDE SEQUENCE [LARGE SCALE GENOMIC DNA]</scope>
    <source>
        <strain evidence="2 3">Ter282</strain>
    </source>
</reference>
<keyword evidence="1" id="KW-0812">Transmembrane</keyword>
<dbReference type="OrthoDB" id="5496259at2"/>
<accession>A0A127QM16</accession>
<dbReference type="InterPro" id="IPR032092">
    <property type="entry name" value="PilW"/>
</dbReference>
<evidence type="ECO:0000313" key="2">
    <source>
        <dbReference type="EMBL" id="AMP11093.1"/>
    </source>
</evidence>
<evidence type="ECO:0000313" key="3">
    <source>
        <dbReference type="Proteomes" id="UP000071778"/>
    </source>
</evidence>
<dbReference type="EMBL" id="CP013235">
    <property type="protein sequence ID" value="AMP11093.1"/>
    <property type="molecule type" value="Genomic_DNA"/>
</dbReference>
<dbReference type="GO" id="GO:0043683">
    <property type="term" value="P:type IV pilus assembly"/>
    <property type="evidence" value="ECO:0007669"/>
    <property type="project" value="InterPro"/>
</dbReference>
<protein>
    <recommendedName>
        <fullName evidence="4">Type IV pilus assembly protein PilW</fullName>
    </recommendedName>
</protein>
<keyword evidence="1" id="KW-0472">Membrane</keyword>
<dbReference type="Pfam" id="PF16074">
    <property type="entry name" value="PilW"/>
    <property type="match status" value="1"/>
</dbReference>
<dbReference type="PATRIC" id="fig|279058.17.peg.3697"/>
<keyword evidence="3" id="KW-1185">Reference proteome</keyword>
<proteinExistence type="predicted"/>
<dbReference type="RefSeq" id="WP_061534177.1">
    <property type="nucleotide sequence ID" value="NZ_CP013233.1"/>
</dbReference>
<evidence type="ECO:0000256" key="1">
    <source>
        <dbReference type="SAM" id="Phobius"/>
    </source>
</evidence>
<sequence>MLRIGAGGTVALPKLPERTGFSIVELLVSTTIGLGLLLLTTTLYIGSSASFRLNNEHMRLHQDASYALNLMARHVRQAGFGKLVLADPQAGVSQVTDFIPVDGVTASGLYGCDNGYVRPLGAGRNFSCSANPGMASFEVSYRVDDHHDAATGRGADCNGAQPPAIAVPTDHPAYRLAPQVVIARNRFFVATSAGRATNSLYCHGNGNDSAQPIINNIEEMRLTYAVAESGEATPVQFLPASRVDALSGDQEENWRRVVSVKLCLLIRSEYEVTPAPQRYVDCSSTAKLATDRKLRAVLTRVITLRNRAAGTLLRQPEELME</sequence>
<evidence type="ECO:0008006" key="4">
    <source>
        <dbReference type="Google" id="ProtNLM"/>
    </source>
</evidence>
<keyword evidence="1" id="KW-1133">Transmembrane helix</keyword>
<organism evidence="2 3">
    <name type="scientific">Collimonas arenae</name>
    <dbReference type="NCBI Taxonomy" id="279058"/>
    <lineage>
        <taxon>Bacteria</taxon>
        <taxon>Pseudomonadati</taxon>
        <taxon>Pseudomonadota</taxon>
        <taxon>Betaproteobacteria</taxon>
        <taxon>Burkholderiales</taxon>
        <taxon>Oxalobacteraceae</taxon>
        <taxon>Collimonas</taxon>
    </lineage>
</organism>
<gene>
    <name evidence="2" type="ORF">CAter282_3403</name>
</gene>